<dbReference type="Gene3D" id="3.40.1490.10">
    <property type="entry name" value="Bit1"/>
    <property type="match status" value="1"/>
</dbReference>
<keyword evidence="2" id="KW-1185">Reference proteome</keyword>
<accession>A0A1W7CXP5</accession>
<dbReference type="Proteomes" id="UP000194218">
    <property type="component" value="Chromosome"/>
</dbReference>
<dbReference type="RefSeq" id="WP_086159262.1">
    <property type="nucleotide sequence ID" value="NZ_CP021121.1"/>
</dbReference>
<dbReference type="AlphaFoldDB" id="A0A1W7CXP5"/>
<gene>
    <name evidence="1" type="ORF">CAG99_11785</name>
</gene>
<evidence type="ECO:0008006" key="3">
    <source>
        <dbReference type="Google" id="ProtNLM"/>
    </source>
</evidence>
<dbReference type="OrthoDB" id="3692042at2"/>
<dbReference type="InterPro" id="IPR018988">
    <property type="entry name" value="DUF2000"/>
</dbReference>
<dbReference type="Pfam" id="PF09391">
    <property type="entry name" value="DUF2000"/>
    <property type="match status" value="1"/>
</dbReference>
<evidence type="ECO:0000313" key="1">
    <source>
        <dbReference type="EMBL" id="ARQ69459.1"/>
    </source>
</evidence>
<organism evidence="1 2">
    <name type="scientific">Streptomyces marincola</name>
    <dbReference type="NCBI Taxonomy" id="2878388"/>
    <lineage>
        <taxon>Bacteria</taxon>
        <taxon>Bacillati</taxon>
        <taxon>Actinomycetota</taxon>
        <taxon>Actinomycetes</taxon>
        <taxon>Kitasatosporales</taxon>
        <taxon>Streptomycetaceae</taxon>
        <taxon>Streptomyces</taxon>
    </lineage>
</organism>
<proteinExistence type="predicted"/>
<dbReference type="EMBL" id="CP021121">
    <property type="protein sequence ID" value="ARQ69459.1"/>
    <property type="molecule type" value="Genomic_DNA"/>
</dbReference>
<sequence length="142" mass="14915">MSVSNPAPHKVAIVVDAALPAGLAANTASVLALTLGRQVESIIGPDLKDADGSAHVGITTVPLPILTADADTVKAIRNRAVREHDDVLTVDFTDCAQRTRTYEDYAGLLEAATDADLAYLGVALYGPRKQVQKLTGSLPLLR</sequence>
<dbReference type="SUPFAM" id="SSF102462">
    <property type="entry name" value="Peptidyl-tRNA hydrolase II"/>
    <property type="match status" value="1"/>
</dbReference>
<evidence type="ECO:0000313" key="2">
    <source>
        <dbReference type="Proteomes" id="UP000194218"/>
    </source>
</evidence>
<name>A0A1W7CXP5_9ACTN</name>
<dbReference type="InterPro" id="IPR017021">
    <property type="entry name" value="UCP033763"/>
</dbReference>
<reference evidence="1 2" key="1">
    <citation type="submission" date="2017-05" db="EMBL/GenBank/DDBJ databases">
        <title>Complete genome sequence of Streptomyces sp. SCSIO 03032 revealed the diverse biosynthetic pathways for its bioactive secondary metabolites.</title>
        <authorList>
            <person name="Ma L."/>
            <person name="Zhu Y."/>
            <person name="Zhang W."/>
            <person name="Zhang G."/>
            <person name="Tian X."/>
            <person name="Zhang S."/>
            <person name="Zhang C."/>
        </authorList>
    </citation>
    <scope>NUCLEOTIDE SEQUENCE [LARGE SCALE GENOMIC DNA]</scope>
    <source>
        <strain evidence="1 2">SCSIO 03032</strain>
    </source>
</reference>
<dbReference type="InterPro" id="IPR023476">
    <property type="entry name" value="Pep_tRNA_hydro_II_dom_sf"/>
</dbReference>
<dbReference type="KEGG" id="smao:CAG99_11785"/>
<dbReference type="PIRSF" id="PIRSF033736">
    <property type="entry name" value="UCP033763"/>
    <property type="match status" value="1"/>
</dbReference>
<protein>
    <recommendedName>
        <fullName evidence="3">DUF2000 domain-containing protein</fullName>
    </recommendedName>
</protein>